<sequence>MSSIPSDAGTPGPAETETPTWQPPGVEADVDDGYTASLSVGDPALRKTRLLSRQCDTCIFRPGNLMHLADGRLHDLVAKARDGESFIICHDTLPYHRHSDVKPAICRGFADRYSTRGLQLLERLFGFVEVDPPPTTTHG</sequence>
<dbReference type="EMBL" id="AP023359">
    <property type="protein sequence ID" value="BCJ65658.1"/>
    <property type="molecule type" value="Genomic_DNA"/>
</dbReference>
<name>A0A810N1T7_9ACTN</name>
<accession>A0A810N1T7</accession>
<proteinExistence type="predicted"/>
<evidence type="ECO:0000256" key="1">
    <source>
        <dbReference type="SAM" id="MobiDB-lite"/>
    </source>
</evidence>
<dbReference type="AlphaFoldDB" id="A0A810N1T7"/>
<dbReference type="Proteomes" id="UP000680866">
    <property type="component" value="Chromosome"/>
</dbReference>
<dbReference type="KEGG" id="pry:Prubr_26790"/>
<feature type="region of interest" description="Disordered" evidence="1">
    <location>
        <begin position="1"/>
        <end position="33"/>
    </location>
</feature>
<protein>
    <submittedName>
        <fullName evidence="2">Uncharacterized protein</fullName>
    </submittedName>
</protein>
<organism evidence="2 3">
    <name type="scientific">Polymorphospora rubra</name>
    <dbReference type="NCBI Taxonomy" id="338584"/>
    <lineage>
        <taxon>Bacteria</taxon>
        <taxon>Bacillati</taxon>
        <taxon>Actinomycetota</taxon>
        <taxon>Actinomycetes</taxon>
        <taxon>Micromonosporales</taxon>
        <taxon>Micromonosporaceae</taxon>
        <taxon>Polymorphospora</taxon>
    </lineage>
</organism>
<gene>
    <name evidence="2" type="ORF">Prubr_26790</name>
</gene>
<feature type="compositionally biased region" description="Low complexity" evidence="1">
    <location>
        <begin position="8"/>
        <end position="20"/>
    </location>
</feature>
<evidence type="ECO:0000313" key="3">
    <source>
        <dbReference type="Proteomes" id="UP000680866"/>
    </source>
</evidence>
<keyword evidence="3" id="KW-1185">Reference proteome</keyword>
<evidence type="ECO:0000313" key="2">
    <source>
        <dbReference type="EMBL" id="BCJ65658.1"/>
    </source>
</evidence>
<reference evidence="2" key="1">
    <citation type="submission" date="2020-08" db="EMBL/GenBank/DDBJ databases">
        <title>Whole genome shotgun sequence of Polymorphospora rubra NBRC 101157.</title>
        <authorList>
            <person name="Komaki H."/>
            <person name="Tamura T."/>
        </authorList>
    </citation>
    <scope>NUCLEOTIDE SEQUENCE</scope>
    <source>
        <strain evidence="2">NBRC 101157</strain>
    </source>
</reference>